<evidence type="ECO:0000256" key="1">
    <source>
        <dbReference type="SAM" id="MobiDB-lite"/>
    </source>
</evidence>
<evidence type="ECO:0000256" key="2">
    <source>
        <dbReference type="SAM" id="SignalP"/>
    </source>
</evidence>
<feature type="chain" id="PRO_5022791476" description="Secreted protein" evidence="2">
    <location>
        <begin position="26"/>
        <end position="72"/>
    </location>
</feature>
<comment type="caution">
    <text evidence="3">The sequence shown here is derived from an EMBL/GenBank/DDBJ whole genome shotgun (WGS) entry which is preliminary data.</text>
</comment>
<feature type="signal peptide" evidence="2">
    <location>
        <begin position="1"/>
        <end position="25"/>
    </location>
</feature>
<accession>A0A5B7IMG8</accession>
<keyword evidence="4" id="KW-1185">Reference proteome</keyword>
<feature type="compositionally biased region" description="Basic and acidic residues" evidence="1">
    <location>
        <begin position="50"/>
        <end position="61"/>
    </location>
</feature>
<reference evidence="3 4" key="1">
    <citation type="submission" date="2019-05" db="EMBL/GenBank/DDBJ databases">
        <title>Another draft genome of Portunus trituberculatus and its Hox gene families provides insights of decapod evolution.</title>
        <authorList>
            <person name="Jeong J.-H."/>
            <person name="Song I."/>
            <person name="Kim S."/>
            <person name="Choi T."/>
            <person name="Kim D."/>
            <person name="Ryu S."/>
            <person name="Kim W."/>
        </authorList>
    </citation>
    <scope>NUCLEOTIDE SEQUENCE [LARGE SCALE GENOMIC DNA]</scope>
    <source>
        <tissue evidence="3">Muscle</tissue>
    </source>
</reference>
<keyword evidence="2" id="KW-0732">Signal</keyword>
<dbReference type="AlphaFoldDB" id="A0A5B7IMG8"/>
<evidence type="ECO:0000313" key="4">
    <source>
        <dbReference type="Proteomes" id="UP000324222"/>
    </source>
</evidence>
<sequence length="72" mass="7784">MVCFGAVSACCCAAAVLLLLSCCCAAHLPCVLIIRDARLYTVLCTRRHEGSRRGARCEGRGDNSLPARNHMF</sequence>
<evidence type="ECO:0008006" key="5">
    <source>
        <dbReference type="Google" id="ProtNLM"/>
    </source>
</evidence>
<evidence type="ECO:0000313" key="3">
    <source>
        <dbReference type="EMBL" id="MPC82897.1"/>
    </source>
</evidence>
<organism evidence="3 4">
    <name type="scientific">Portunus trituberculatus</name>
    <name type="common">Swimming crab</name>
    <name type="synonym">Neptunus trituberculatus</name>
    <dbReference type="NCBI Taxonomy" id="210409"/>
    <lineage>
        <taxon>Eukaryota</taxon>
        <taxon>Metazoa</taxon>
        <taxon>Ecdysozoa</taxon>
        <taxon>Arthropoda</taxon>
        <taxon>Crustacea</taxon>
        <taxon>Multicrustacea</taxon>
        <taxon>Malacostraca</taxon>
        <taxon>Eumalacostraca</taxon>
        <taxon>Eucarida</taxon>
        <taxon>Decapoda</taxon>
        <taxon>Pleocyemata</taxon>
        <taxon>Brachyura</taxon>
        <taxon>Eubrachyura</taxon>
        <taxon>Portunoidea</taxon>
        <taxon>Portunidae</taxon>
        <taxon>Portuninae</taxon>
        <taxon>Portunus</taxon>
    </lineage>
</organism>
<dbReference type="Proteomes" id="UP000324222">
    <property type="component" value="Unassembled WGS sequence"/>
</dbReference>
<proteinExistence type="predicted"/>
<protein>
    <recommendedName>
        <fullName evidence="5">Secreted protein</fullName>
    </recommendedName>
</protein>
<dbReference type="EMBL" id="VSRR010061034">
    <property type="protein sequence ID" value="MPC82897.1"/>
    <property type="molecule type" value="Genomic_DNA"/>
</dbReference>
<gene>
    <name evidence="3" type="ORF">E2C01_077584</name>
</gene>
<feature type="region of interest" description="Disordered" evidence="1">
    <location>
        <begin position="50"/>
        <end position="72"/>
    </location>
</feature>
<name>A0A5B7IMG8_PORTR</name>